<comment type="caution">
    <text evidence="11">The sequence shown here is derived from an EMBL/GenBank/DDBJ whole genome shotgun (WGS) entry which is preliminary data.</text>
</comment>
<evidence type="ECO:0000256" key="3">
    <source>
        <dbReference type="ARBA" id="ARBA00022475"/>
    </source>
</evidence>
<dbReference type="EMBL" id="JAJVKT010000002">
    <property type="protein sequence ID" value="MCE7507499.1"/>
    <property type="molecule type" value="Genomic_DNA"/>
</dbReference>
<evidence type="ECO:0000256" key="4">
    <source>
        <dbReference type="ARBA" id="ARBA00022519"/>
    </source>
</evidence>
<organism evidence="11 12">
    <name type="scientific">Alloalcanivorax xenomutans</name>
    <dbReference type="NCBI Taxonomy" id="1094342"/>
    <lineage>
        <taxon>Bacteria</taxon>
        <taxon>Pseudomonadati</taxon>
        <taxon>Pseudomonadota</taxon>
        <taxon>Gammaproteobacteria</taxon>
        <taxon>Oceanospirillales</taxon>
        <taxon>Alcanivoracaceae</taxon>
        <taxon>Alloalcanivorax</taxon>
    </lineage>
</organism>
<comment type="caution">
    <text evidence="9">Lacks conserved residue(s) required for the propagation of feature annotation.</text>
</comment>
<comment type="subunit">
    <text evidence="9">The complex comprises the extracytoplasmic solute receptor protein and the two transmembrane proteins.</text>
</comment>
<feature type="domain" description="Tripartite ATP-independent periplasmic transporters DctQ component" evidence="10">
    <location>
        <begin position="1"/>
        <end position="132"/>
    </location>
</feature>
<evidence type="ECO:0000259" key="10">
    <source>
        <dbReference type="Pfam" id="PF04290"/>
    </source>
</evidence>
<dbReference type="GO" id="GO:0022857">
    <property type="term" value="F:transmembrane transporter activity"/>
    <property type="evidence" value="ECO:0007669"/>
    <property type="project" value="UniProtKB-UniRule"/>
</dbReference>
<comment type="subcellular location">
    <subcellularLocation>
        <location evidence="1 9">Cell inner membrane</location>
        <topology evidence="1 9">Multi-pass membrane protein</topology>
    </subcellularLocation>
</comment>
<feature type="transmembrane region" description="Helical" evidence="9">
    <location>
        <begin position="106"/>
        <end position="127"/>
    </location>
</feature>
<dbReference type="InterPro" id="IPR007387">
    <property type="entry name" value="TRAP_DctQ"/>
</dbReference>
<evidence type="ECO:0000256" key="1">
    <source>
        <dbReference type="ARBA" id="ARBA00004429"/>
    </source>
</evidence>
<feature type="transmembrane region" description="Helical" evidence="9">
    <location>
        <begin position="26"/>
        <end position="43"/>
    </location>
</feature>
<evidence type="ECO:0000313" key="12">
    <source>
        <dbReference type="Proteomes" id="UP001107961"/>
    </source>
</evidence>
<dbReference type="AlphaFoldDB" id="A0A9Q3W2U5"/>
<gene>
    <name evidence="11" type="ORF">LZG35_02535</name>
</gene>
<dbReference type="Proteomes" id="UP001107961">
    <property type="component" value="Unassembled WGS sequence"/>
</dbReference>
<dbReference type="InterPro" id="IPR055348">
    <property type="entry name" value="DctQ"/>
</dbReference>
<proteinExistence type="inferred from homology"/>
<evidence type="ECO:0000313" key="11">
    <source>
        <dbReference type="EMBL" id="MCE7507499.1"/>
    </source>
</evidence>
<dbReference type="GO" id="GO:0005886">
    <property type="term" value="C:plasma membrane"/>
    <property type="evidence" value="ECO:0007669"/>
    <property type="project" value="UniProtKB-SubCell"/>
</dbReference>
<evidence type="ECO:0000256" key="6">
    <source>
        <dbReference type="ARBA" id="ARBA00022989"/>
    </source>
</evidence>
<sequence length="154" mass="17047">MVFLMVLVVVMRYGFGIGNIALQESITYLHGAVFMLCAGYTLAQDEHVRVDVLYQHWSPRRQALVNLLGTLFLLLPICVAIFALSLDYVVRSWAGLEKSDNGGLPLVFILKSLLLVMPVLLGIQAVADLLRHAMTLAGASQPVDIEDQETHPWT</sequence>
<keyword evidence="12" id="KW-1185">Reference proteome</keyword>
<keyword evidence="7 9" id="KW-0472">Membrane</keyword>
<name>A0A9Q3W2U5_9GAMM</name>
<evidence type="ECO:0000256" key="9">
    <source>
        <dbReference type="RuleBase" id="RU369079"/>
    </source>
</evidence>
<comment type="function">
    <text evidence="9">Part of the tripartite ATP-independent periplasmic (TRAP) transport system.</text>
</comment>
<keyword evidence="2 9" id="KW-0813">Transport</keyword>
<evidence type="ECO:0000256" key="7">
    <source>
        <dbReference type="ARBA" id="ARBA00023136"/>
    </source>
</evidence>
<reference evidence="11" key="1">
    <citation type="submission" date="2022-01" db="EMBL/GenBank/DDBJ databases">
        <authorList>
            <person name="Karlyshev A.V."/>
            <person name="Jaspars M."/>
        </authorList>
    </citation>
    <scope>NUCLEOTIDE SEQUENCE</scope>
    <source>
        <strain evidence="11">AGSA3-2</strain>
    </source>
</reference>
<evidence type="ECO:0000256" key="5">
    <source>
        <dbReference type="ARBA" id="ARBA00022692"/>
    </source>
</evidence>
<keyword evidence="3" id="KW-1003">Cell membrane</keyword>
<keyword evidence="4 9" id="KW-0997">Cell inner membrane</keyword>
<evidence type="ECO:0000256" key="2">
    <source>
        <dbReference type="ARBA" id="ARBA00022448"/>
    </source>
</evidence>
<feature type="transmembrane region" description="Helical" evidence="9">
    <location>
        <begin position="64"/>
        <end position="86"/>
    </location>
</feature>
<dbReference type="PANTHER" id="PTHR35011:SF4">
    <property type="entry name" value="SLL1102 PROTEIN"/>
    <property type="match status" value="1"/>
</dbReference>
<accession>A0A9Q3W2U5</accession>
<protein>
    <recommendedName>
        <fullName evidence="9">TRAP transporter small permease protein</fullName>
    </recommendedName>
</protein>
<keyword evidence="5 9" id="KW-0812">Transmembrane</keyword>
<evidence type="ECO:0000256" key="8">
    <source>
        <dbReference type="ARBA" id="ARBA00038436"/>
    </source>
</evidence>
<keyword evidence="6 9" id="KW-1133">Transmembrane helix</keyword>
<dbReference type="PANTHER" id="PTHR35011">
    <property type="entry name" value="2,3-DIKETO-L-GULONATE TRAP TRANSPORTER SMALL PERMEASE PROTEIN YIAM"/>
    <property type="match status" value="1"/>
</dbReference>
<dbReference type="Pfam" id="PF04290">
    <property type="entry name" value="DctQ"/>
    <property type="match status" value="1"/>
</dbReference>
<comment type="similarity">
    <text evidence="8 9">Belongs to the TRAP transporter small permease family.</text>
</comment>